<sequence length="705" mass="73920">MRLPALTPGALELRRFQRNRLTRIALAGLVLLPLLYAGLYLWSFWDPYARLQHVPVALVVEDRLAKADGKTVHAGADLADELQKRRVFDWKTVSAHEADKGVRSGKYYLSLTIPSDFSARIASPSGDGTPRPADLRLRMNDANNYVMGTLAQAAFKEISAAAGTEAVRGYFDQVFLSFGKLHGELGEAADGAGKLAEGSGQAEDGAGKLAAGAGEAKAGAGRLKGGIDEARSGSAELTSGLGDLHDGTEQVAAGMRRLTAAADRAGGTLVPLLRENAPEIRSAALAVARGADALADGAGRLPARTGAAVRQAERAQQELETELAAHPEIPSDVRRDLTRSAAQVVAVAKQVDGYVRGHTGDLREVAADARTVERAARKIAEEAPSLAAKVDKARRDIDRLDAGTRQVNAGAGRLLAGSSRLTTGLTALTGGAGELEGGLGRLSGGAVTLETALAQLADGSGKLATGLDDGARQVPAYGDEERAARSDMMSDPVRLAATTDNRVPNYGTGFAPFFVPLSLWVGGMIIYMLLRPLNPRAMAGTAPGRRVALAGWLPAAALGAAQAAVVLAVLRFALGLRAEHWPGLVAFLALASAAFLAVIQWVNARFGPVGRILALALLMLQLTSAAGTYPIETSPRFFQVIRPYLPMSWVVDGVRHLIGGGPMTAVWQGCAVLAAFLAGGLALTALAVRHNRVWTLKRLHPALKL</sequence>
<keyword evidence="4 5" id="KW-0472">Membrane</keyword>
<feature type="transmembrane region" description="Helical" evidence="5">
    <location>
        <begin position="665"/>
        <end position="688"/>
    </location>
</feature>
<dbReference type="PANTHER" id="PTHR43077">
    <property type="entry name" value="TRANSPORT PERMEASE YVFS-RELATED"/>
    <property type="match status" value="1"/>
</dbReference>
<gene>
    <name evidence="7" type="ORF">SAMN05443665_101168</name>
</gene>
<dbReference type="NCBIfam" id="TIGR03062">
    <property type="entry name" value="pip_yhgE_Cterm"/>
    <property type="match status" value="1"/>
</dbReference>
<reference evidence="7 8" key="1">
    <citation type="submission" date="2017-06" db="EMBL/GenBank/DDBJ databases">
        <authorList>
            <person name="Kim H.J."/>
            <person name="Triplett B.A."/>
        </authorList>
    </citation>
    <scope>NUCLEOTIDE SEQUENCE [LARGE SCALE GENOMIC DNA]</scope>
    <source>
        <strain evidence="7 8">DSM 44715</strain>
    </source>
</reference>
<dbReference type="InterPro" id="IPR013525">
    <property type="entry name" value="ABC2_TM"/>
</dbReference>
<dbReference type="GO" id="GO:0016020">
    <property type="term" value="C:membrane"/>
    <property type="evidence" value="ECO:0007669"/>
    <property type="project" value="UniProtKB-SubCell"/>
</dbReference>
<keyword evidence="8" id="KW-1185">Reference proteome</keyword>
<evidence type="ECO:0000259" key="6">
    <source>
        <dbReference type="Pfam" id="PF12698"/>
    </source>
</evidence>
<dbReference type="GO" id="GO:0140359">
    <property type="term" value="F:ABC-type transporter activity"/>
    <property type="evidence" value="ECO:0007669"/>
    <property type="project" value="InterPro"/>
</dbReference>
<feature type="transmembrane region" description="Helical" evidence="5">
    <location>
        <begin position="551"/>
        <end position="574"/>
    </location>
</feature>
<evidence type="ECO:0000256" key="4">
    <source>
        <dbReference type="ARBA" id="ARBA00023136"/>
    </source>
</evidence>
<dbReference type="InterPro" id="IPR051328">
    <property type="entry name" value="T7SS_ABC-Transporter"/>
</dbReference>
<dbReference type="InterPro" id="IPR017500">
    <property type="entry name" value="Phage_infect_YhgE_N"/>
</dbReference>
<dbReference type="EMBL" id="FZOR01000011">
    <property type="protein sequence ID" value="SNS87298.1"/>
    <property type="molecule type" value="Genomic_DNA"/>
</dbReference>
<evidence type="ECO:0000256" key="5">
    <source>
        <dbReference type="SAM" id="Phobius"/>
    </source>
</evidence>
<evidence type="ECO:0000256" key="1">
    <source>
        <dbReference type="ARBA" id="ARBA00004141"/>
    </source>
</evidence>
<dbReference type="AlphaFoldDB" id="A0A239I216"/>
<dbReference type="NCBIfam" id="TIGR03061">
    <property type="entry name" value="pip_yhgE_Nterm"/>
    <property type="match status" value="1"/>
</dbReference>
<dbReference type="Gene3D" id="3.40.1710.10">
    <property type="entry name" value="abc type-2 transporter like domain"/>
    <property type="match status" value="1"/>
</dbReference>
<dbReference type="InterPro" id="IPR023908">
    <property type="entry name" value="xxxLxxG_rpt"/>
</dbReference>
<dbReference type="Proteomes" id="UP000198318">
    <property type="component" value="Unassembled WGS sequence"/>
</dbReference>
<dbReference type="NCBIfam" id="TIGR03057">
    <property type="entry name" value="xxxLxxG_by_4"/>
    <property type="match status" value="1"/>
</dbReference>
<dbReference type="RefSeq" id="WP_089326421.1">
    <property type="nucleotide sequence ID" value="NZ_FZOR01000011.1"/>
</dbReference>
<dbReference type="InterPro" id="IPR017501">
    <property type="entry name" value="Phage_infect_YhgE_C"/>
</dbReference>
<feature type="transmembrane region" description="Helical" evidence="5">
    <location>
        <begin position="609"/>
        <end position="629"/>
    </location>
</feature>
<feature type="transmembrane region" description="Helical" evidence="5">
    <location>
        <begin position="21"/>
        <end position="45"/>
    </location>
</feature>
<evidence type="ECO:0000256" key="3">
    <source>
        <dbReference type="ARBA" id="ARBA00022989"/>
    </source>
</evidence>
<dbReference type="Pfam" id="PF12698">
    <property type="entry name" value="ABC2_membrane_3"/>
    <property type="match status" value="1"/>
</dbReference>
<dbReference type="OrthoDB" id="9811483at2"/>
<name>A0A239I216_9ACTN</name>
<accession>A0A239I216</accession>
<evidence type="ECO:0000256" key="2">
    <source>
        <dbReference type="ARBA" id="ARBA00022692"/>
    </source>
</evidence>
<keyword evidence="2 5" id="KW-0812">Transmembrane</keyword>
<comment type="subcellular location">
    <subcellularLocation>
        <location evidence="1">Membrane</location>
        <topology evidence="1">Multi-pass membrane protein</topology>
    </subcellularLocation>
</comment>
<proteinExistence type="predicted"/>
<protein>
    <submittedName>
        <fullName evidence="7">Putative membrane protein</fullName>
    </submittedName>
</protein>
<organism evidence="7 8">
    <name type="scientific">Actinomadura meyerae</name>
    <dbReference type="NCBI Taxonomy" id="240840"/>
    <lineage>
        <taxon>Bacteria</taxon>
        <taxon>Bacillati</taxon>
        <taxon>Actinomycetota</taxon>
        <taxon>Actinomycetes</taxon>
        <taxon>Streptosporangiales</taxon>
        <taxon>Thermomonosporaceae</taxon>
        <taxon>Actinomadura</taxon>
    </lineage>
</organism>
<dbReference type="PANTHER" id="PTHR43077:SF5">
    <property type="entry name" value="PHAGE INFECTION PROTEIN"/>
    <property type="match status" value="1"/>
</dbReference>
<keyword evidence="3 5" id="KW-1133">Transmembrane helix</keyword>
<feature type="transmembrane region" description="Helical" evidence="5">
    <location>
        <begin position="510"/>
        <end position="530"/>
    </location>
</feature>
<feature type="domain" description="ABC-2 type transporter transmembrane" evidence="6">
    <location>
        <begin position="495"/>
        <end position="685"/>
    </location>
</feature>
<evidence type="ECO:0000313" key="7">
    <source>
        <dbReference type="EMBL" id="SNS87298.1"/>
    </source>
</evidence>
<evidence type="ECO:0000313" key="8">
    <source>
        <dbReference type="Proteomes" id="UP000198318"/>
    </source>
</evidence>
<feature type="transmembrane region" description="Helical" evidence="5">
    <location>
        <begin position="580"/>
        <end position="602"/>
    </location>
</feature>